<name>A0A2U7UF15_9VIRU</name>
<reference evidence="2" key="1">
    <citation type="journal article" date="2018" name="Nat. Commun.">
        <title>Diversity and evolution of the emerging Pandoraviridae family.</title>
        <authorList>
            <person name="Legendre M."/>
            <person name="Fabre E."/>
            <person name="Poirot O."/>
            <person name="Jeudy S."/>
            <person name="Lartigue A."/>
            <person name="Alempic J.M."/>
            <person name="Beucher L."/>
            <person name="Philippe N."/>
            <person name="Bertaux L."/>
            <person name="Christo-Foroux E."/>
            <person name="Labadie K."/>
            <person name="Coute Y."/>
            <person name="Abergel C."/>
            <person name="Claverie J.M."/>
        </authorList>
    </citation>
    <scope>NUCLEOTIDE SEQUENCE [LARGE SCALE GENOMIC DNA]</scope>
    <source>
        <strain evidence="2">Macleodensis</strain>
    </source>
</reference>
<evidence type="ECO:0000256" key="1">
    <source>
        <dbReference type="SAM" id="MobiDB-lite"/>
    </source>
</evidence>
<feature type="compositionally biased region" description="Low complexity" evidence="1">
    <location>
        <begin position="106"/>
        <end position="131"/>
    </location>
</feature>
<dbReference type="EMBL" id="MG011691">
    <property type="protein sequence ID" value="AVK76955.1"/>
    <property type="molecule type" value="Genomic_DNA"/>
</dbReference>
<evidence type="ECO:0000313" key="2">
    <source>
        <dbReference type="EMBL" id="AVK76955.1"/>
    </source>
</evidence>
<feature type="region of interest" description="Disordered" evidence="1">
    <location>
        <begin position="255"/>
        <end position="278"/>
    </location>
</feature>
<sequence length="405" mass="41079">MNNRSNTSNLGAASGNTAGNRTALDADAFVAALLQQQSPQTNQAAVRSPASQAAGASLMGSGAVPARRGATRGRGSSTRGGGLSRQQQPAGTGLSPLGSQQFTNVPSPLQAASLPLQSQQSQQQPPQRSASVASRGRPAGRGATQRTGARAASAQATDQQAALASLLGLGAAPATAGAGSLAPPQQSAGARRPRAAGTAGAVANAGTANNLLGQQGGGQQQQQQQRQALSLGAQATNAGALSNVNNLSGLFGQQDALGQSQQRATRRPRSAAAGAQTQPTSLGAVNFAYGDGMADDNKMVDGALSNKKKYILVSQDGHREGPQYLSSSANGAALKAATTGRTDIYLWDRNHKAAPGGRVYSYAGGSAPITNPSEFTMKHGITTKPMVKSRGYVDLDANYAPMERR</sequence>
<accession>A0A2U7UF15</accession>
<feature type="region of interest" description="Disordered" evidence="1">
    <location>
        <begin position="173"/>
        <end position="230"/>
    </location>
</feature>
<dbReference type="GeneID" id="36841410"/>
<protein>
    <submittedName>
        <fullName evidence="2">Uncharacterized protein</fullName>
    </submittedName>
</protein>
<feature type="compositionally biased region" description="Low complexity" evidence="1">
    <location>
        <begin position="173"/>
        <end position="213"/>
    </location>
</feature>
<feature type="region of interest" description="Disordered" evidence="1">
    <location>
        <begin position="37"/>
        <end position="156"/>
    </location>
</feature>
<organism evidence="2">
    <name type="scientific">Pandoravirus macleodensis</name>
    <dbReference type="NCBI Taxonomy" id="2107707"/>
    <lineage>
        <taxon>Viruses</taxon>
        <taxon>Pandoravirus</taxon>
    </lineage>
</organism>
<dbReference type="RefSeq" id="YP_009480951.1">
    <property type="nucleotide sequence ID" value="NC_037665.1"/>
</dbReference>
<proteinExistence type="predicted"/>
<feature type="region of interest" description="Disordered" evidence="1">
    <location>
        <begin position="1"/>
        <end position="20"/>
    </location>
</feature>
<feature type="compositionally biased region" description="Polar residues" evidence="1">
    <location>
        <begin position="38"/>
        <end position="51"/>
    </location>
</feature>
<feature type="compositionally biased region" description="Low complexity" evidence="1">
    <location>
        <begin position="220"/>
        <end position="230"/>
    </location>
</feature>
<dbReference type="KEGG" id="vg:36841410"/>
<gene>
    <name evidence="2" type="ORF">pmac_cds_267</name>
</gene>
<dbReference type="Proteomes" id="UP000249758">
    <property type="component" value="Segment"/>
</dbReference>
<feature type="compositionally biased region" description="Low complexity" evidence="1">
    <location>
        <begin position="140"/>
        <end position="156"/>
    </location>
</feature>